<dbReference type="Proteomes" id="UP000056090">
    <property type="component" value="Chromosome"/>
</dbReference>
<evidence type="ECO:0000313" key="2">
    <source>
        <dbReference type="Proteomes" id="UP000056090"/>
    </source>
</evidence>
<proteinExistence type="predicted"/>
<protein>
    <submittedName>
        <fullName evidence="1">Uncharacterized protein</fullName>
    </submittedName>
</protein>
<gene>
    <name evidence="1" type="ORF">EP13_10580</name>
</gene>
<accession>A0A075NWQ0</accession>
<reference evidence="1 2" key="1">
    <citation type="submission" date="2014-06" db="EMBL/GenBank/DDBJ databases">
        <title>Genomes of Alteromonas australica, a world apart.</title>
        <authorList>
            <person name="Gonzaga A."/>
            <person name="Lopez-Perez M."/>
            <person name="Rodriguez-Valera F."/>
        </authorList>
    </citation>
    <scope>NUCLEOTIDE SEQUENCE [LARGE SCALE GENOMIC DNA]</scope>
    <source>
        <strain evidence="1 2">H 17</strain>
    </source>
</reference>
<name>A0A075NWQ0_9ALTE</name>
<organism evidence="1 2">
    <name type="scientific">Alteromonas australica</name>
    <dbReference type="NCBI Taxonomy" id="589873"/>
    <lineage>
        <taxon>Bacteria</taxon>
        <taxon>Pseudomonadati</taxon>
        <taxon>Pseudomonadota</taxon>
        <taxon>Gammaproteobacteria</taxon>
        <taxon>Alteromonadales</taxon>
        <taxon>Alteromonadaceae</taxon>
        <taxon>Alteromonas/Salinimonas group</taxon>
        <taxon>Alteromonas</taxon>
    </lineage>
</organism>
<dbReference type="GeneID" id="78255350"/>
<sequence>MEVNAKDKSRRRILKGLAAGTAVASIPAKSVWANTVTTSIVASGQGSSNLTTQCLAVLSPGYYKNHSGWPSHESFYYIFGGDLIGTADTKTSTSELRSVTLQDVLDAPGGGGTLKVSNNKSKLGGPSNVNYFLVAMYANAYMSGSNDVWFPVADPSSGGAYSTPEAYARDLYSDAKWNTYSVADEMSNFIDDNHVGNVCQ</sequence>
<dbReference type="KEGG" id="aal:EP13_10580"/>
<dbReference type="RefSeq" id="WP_044057222.1">
    <property type="nucleotide sequence ID" value="NZ_CBCSKJ010000001.1"/>
</dbReference>
<evidence type="ECO:0000313" key="1">
    <source>
        <dbReference type="EMBL" id="AIF99089.1"/>
    </source>
</evidence>
<dbReference type="PROSITE" id="PS51318">
    <property type="entry name" value="TAT"/>
    <property type="match status" value="1"/>
</dbReference>
<keyword evidence="2" id="KW-1185">Reference proteome</keyword>
<dbReference type="InterPro" id="IPR006311">
    <property type="entry name" value="TAT_signal"/>
</dbReference>
<dbReference type="EMBL" id="CP008849">
    <property type="protein sequence ID" value="AIF99089.1"/>
    <property type="molecule type" value="Genomic_DNA"/>
</dbReference>
<dbReference type="AlphaFoldDB" id="A0A075NWQ0"/>